<evidence type="ECO:0000256" key="1">
    <source>
        <dbReference type="SAM" id="MobiDB-lite"/>
    </source>
</evidence>
<organism evidence="3 4">
    <name type="scientific">SAR324 cluster bacterium</name>
    <dbReference type="NCBI Taxonomy" id="2024889"/>
    <lineage>
        <taxon>Bacteria</taxon>
        <taxon>Deltaproteobacteria</taxon>
        <taxon>SAR324 cluster</taxon>
    </lineage>
</organism>
<dbReference type="Proteomes" id="UP000218113">
    <property type="component" value="Unassembled WGS sequence"/>
</dbReference>
<dbReference type="SUPFAM" id="SSF46565">
    <property type="entry name" value="Chaperone J-domain"/>
    <property type="match status" value="1"/>
</dbReference>
<sequence>MDLSTRVFRLMKSLAEEGVDSVGGFFNQGKTMMDESLNSWEERVENKQRTAGGNEEKGGQERYKTESNRSTSSSKDVPQVTTDLQLFGLTPPSSLAELKKARNREIKKYHPDRFSNDPEKLKTAQEIMQIYNEVYDRLQDHYRRTEGK</sequence>
<feature type="compositionally biased region" description="Basic and acidic residues" evidence="1">
    <location>
        <begin position="40"/>
        <end position="67"/>
    </location>
</feature>
<dbReference type="InterPro" id="IPR001623">
    <property type="entry name" value="DnaJ_domain"/>
</dbReference>
<dbReference type="InterPro" id="IPR036869">
    <property type="entry name" value="J_dom_sf"/>
</dbReference>
<protein>
    <recommendedName>
        <fullName evidence="2">J domain-containing protein</fullName>
    </recommendedName>
</protein>
<evidence type="ECO:0000313" key="4">
    <source>
        <dbReference type="Proteomes" id="UP000218113"/>
    </source>
</evidence>
<dbReference type="CDD" id="cd06257">
    <property type="entry name" value="DnaJ"/>
    <property type="match status" value="1"/>
</dbReference>
<gene>
    <name evidence="3" type="ORF">COB67_03820</name>
</gene>
<feature type="region of interest" description="Disordered" evidence="1">
    <location>
        <begin position="39"/>
        <end position="83"/>
    </location>
</feature>
<comment type="caution">
    <text evidence="3">The sequence shown here is derived from an EMBL/GenBank/DDBJ whole genome shotgun (WGS) entry which is preliminary data.</text>
</comment>
<dbReference type="PROSITE" id="PS50076">
    <property type="entry name" value="DNAJ_2"/>
    <property type="match status" value="1"/>
</dbReference>
<dbReference type="SMART" id="SM00271">
    <property type="entry name" value="DnaJ"/>
    <property type="match status" value="1"/>
</dbReference>
<name>A0A2A4T7J1_9DELT</name>
<reference evidence="4" key="1">
    <citation type="submission" date="2017-08" db="EMBL/GenBank/DDBJ databases">
        <title>A dynamic microbial community with high functional redundancy inhabits the cold, oxic subseafloor aquifer.</title>
        <authorList>
            <person name="Tully B.J."/>
            <person name="Wheat C.G."/>
            <person name="Glazer B.T."/>
            <person name="Huber J.A."/>
        </authorList>
    </citation>
    <scope>NUCLEOTIDE SEQUENCE [LARGE SCALE GENOMIC DNA]</scope>
</reference>
<accession>A0A2A4T7J1</accession>
<proteinExistence type="predicted"/>
<evidence type="ECO:0000259" key="2">
    <source>
        <dbReference type="PROSITE" id="PS50076"/>
    </source>
</evidence>
<dbReference type="EMBL" id="NVSR01000013">
    <property type="protein sequence ID" value="PCI29498.1"/>
    <property type="molecule type" value="Genomic_DNA"/>
</dbReference>
<evidence type="ECO:0000313" key="3">
    <source>
        <dbReference type="EMBL" id="PCI29498.1"/>
    </source>
</evidence>
<feature type="compositionally biased region" description="Polar residues" evidence="1">
    <location>
        <begin position="68"/>
        <end position="83"/>
    </location>
</feature>
<dbReference type="AlphaFoldDB" id="A0A2A4T7J1"/>
<feature type="domain" description="J" evidence="2">
    <location>
        <begin position="82"/>
        <end position="148"/>
    </location>
</feature>
<dbReference type="Gene3D" id="1.10.287.110">
    <property type="entry name" value="DnaJ domain"/>
    <property type="match status" value="1"/>
</dbReference>